<name>A0AAD8EY11_BIOPF</name>
<dbReference type="InterPro" id="IPR036055">
    <property type="entry name" value="LDL_receptor-like_sf"/>
</dbReference>
<protein>
    <submittedName>
        <fullName evidence="10">Low-density lipoprotein receptor-related protein 1</fullName>
    </submittedName>
</protein>
<feature type="chain" id="PRO_5041977041" evidence="9">
    <location>
        <begin position="30"/>
        <end position="298"/>
    </location>
</feature>
<dbReference type="Gene3D" id="4.10.400.10">
    <property type="entry name" value="Low-density Lipoprotein Receptor"/>
    <property type="match status" value="2"/>
</dbReference>
<dbReference type="AlphaFoldDB" id="A0AAD8EY11"/>
<sequence length="298" mass="33527">MDRNYGNISRAVLTFLLLKDLCLLVGVDSLLLSSVKSTECLFICSTLQCINLTSVCDGVIDCDNGQDEYCREPGLYLDSSLENYTLPCFRCADGRCISPTPLLYGSHGLPDWFLCDGISHCKDSSDEDDGVCRPHKRPWIEKLLITCVPSDLEFGQNNNIMMWANKQCDGVIDCYNGLDEKKCSLKNFDLLYNNIETKTLAIGILVSLTIMVFPICFLIYKIKSMKFRHRPSTSTSDTVFTQVSTNDRDEMHLAMQCVCLHYKDLPEKVACQTVLTNEVDRNQAIACPTYTSQPIITL</sequence>
<dbReference type="GO" id="GO:0005886">
    <property type="term" value="C:plasma membrane"/>
    <property type="evidence" value="ECO:0007669"/>
    <property type="project" value="TreeGrafter"/>
</dbReference>
<dbReference type="PROSITE" id="PS50068">
    <property type="entry name" value="LDLRA_2"/>
    <property type="match status" value="2"/>
</dbReference>
<keyword evidence="5 8" id="KW-0472">Membrane</keyword>
<evidence type="ECO:0000256" key="7">
    <source>
        <dbReference type="PROSITE-ProRule" id="PRU00124"/>
    </source>
</evidence>
<evidence type="ECO:0000313" key="11">
    <source>
        <dbReference type="Proteomes" id="UP001233172"/>
    </source>
</evidence>
<keyword evidence="4 8" id="KW-1133">Transmembrane helix</keyword>
<dbReference type="PANTHER" id="PTHR24270">
    <property type="entry name" value="LOW-DENSITY LIPOPROTEIN RECEPTOR-RELATED"/>
    <property type="match status" value="1"/>
</dbReference>
<evidence type="ECO:0000256" key="4">
    <source>
        <dbReference type="ARBA" id="ARBA00022989"/>
    </source>
</evidence>
<dbReference type="EMBL" id="JASAOG010000229">
    <property type="protein sequence ID" value="KAK0042904.1"/>
    <property type="molecule type" value="Genomic_DNA"/>
</dbReference>
<keyword evidence="10" id="KW-0449">Lipoprotein</keyword>
<reference evidence="10" key="1">
    <citation type="journal article" date="2023" name="PLoS Negl. Trop. Dis.">
        <title>A genome sequence for Biomphalaria pfeifferi, the major vector snail for the human-infecting parasite Schistosoma mansoni.</title>
        <authorList>
            <person name="Bu L."/>
            <person name="Lu L."/>
            <person name="Laidemitt M.R."/>
            <person name="Zhang S.M."/>
            <person name="Mutuku M."/>
            <person name="Mkoji G."/>
            <person name="Steinauer M."/>
            <person name="Loker E.S."/>
        </authorList>
    </citation>
    <scope>NUCLEOTIDE SEQUENCE</scope>
    <source>
        <strain evidence="10">KasaAsao</strain>
    </source>
</reference>
<dbReference type="CDD" id="cd00112">
    <property type="entry name" value="LDLa"/>
    <property type="match status" value="2"/>
</dbReference>
<evidence type="ECO:0000256" key="5">
    <source>
        <dbReference type="ARBA" id="ARBA00023136"/>
    </source>
</evidence>
<dbReference type="SUPFAM" id="SSF57424">
    <property type="entry name" value="LDL receptor-like module"/>
    <property type="match status" value="2"/>
</dbReference>
<keyword evidence="11" id="KW-1185">Reference proteome</keyword>
<proteinExistence type="predicted"/>
<feature type="transmembrane region" description="Helical" evidence="8">
    <location>
        <begin position="200"/>
        <end position="220"/>
    </location>
</feature>
<dbReference type="InterPro" id="IPR050685">
    <property type="entry name" value="LDLR"/>
</dbReference>
<keyword evidence="9" id="KW-0732">Signal</keyword>
<evidence type="ECO:0000256" key="1">
    <source>
        <dbReference type="ARBA" id="ARBA00004167"/>
    </source>
</evidence>
<dbReference type="GO" id="GO:0016192">
    <property type="term" value="P:vesicle-mediated transport"/>
    <property type="evidence" value="ECO:0007669"/>
    <property type="project" value="UniProtKB-ARBA"/>
</dbReference>
<evidence type="ECO:0000256" key="9">
    <source>
        <dbReference type="SAM" id="SignalP"/>
    </source>
</evidence>
<accession>A0AAD8EY11</accession>
<dbReference type="PRINTS" id="PR00261">
    <property type="entry name" value="LDLRECEPTOR"/>
</dbReference>
<gene>
    <name evidence="10" type="ORF">Bpfe_027660</name>
</gene>
<evidence type="ECO:0000256" key="3">
    <source>
        <dbReference type="ARBA" id="ARBA00022737"/>
    </source>
</evidence>
<dbReference type="InterPro" id="IPR002172">
    <property type="entry name" value="LDrepeatLR_classA_rpt"/>
</dbReference>
<keyword evidence="6 7" id="KW-1015">Disulfide bond</keyword>
<comment type="caution">
    <text evidence="7">Lacks conserved residue(s) required for the propagation of feature annotation.</text>
</comment>
<keyword evidence="2 8" id="KW-0812">Transmembrane</keyword>
<comment type="caution">
    <text evidence="10">The sequence shown here is derived from an EMBL/GenBank/DDBJ whole genome shotgun (WGS) entry which is preliminary data.</text>
</comment>
<reference evidence="10" key="2">
    <citation type="submission" date="2023-04" db="EMBL/GenBank/DDBJ databases">
        <authorList>
            <person name="Bu L."/>
            <person name="Lu L."/>
            <person name="Laidemitt M.R."/>
            <person name="Zhang S.M."/>
            <person name="Mutuku M."/>
            <person name="Mkoji G."/>
            <person name="Steinauer M."/>
            <person name="Loker E.S."/>
        </authorList>
    </citation>
    <scope>NUCLEOTIDE SEQUENCE</scope>
    <source>
        <strain evidence="10">KasaAsao</strain>
        <tissue evidence="10">Whole Snail</tissue>
    </source>
</reference>
<evidence type="ECO:0000256" key="6">
    <source>
        <dbReference type="ARBA" id="ARBA00023157"/>
    </source>
</evidence>
<evidence type="ECO:0000313" key="10">
    <source>
        <dbReference type="EMBL" id="KAK0042904.1"/>
    </source>
</evidence>
<keyword evidence="10" id="KW-0675">Receptor</keyword>
<evidence type="ECO:0000256" key="8">
    <source>
        <dbReference type="SAM" id="Phobius"/>
    </source>
</evidence>
<evidence type="ECO:0000256" key="2">
    <source>
        <dbReference type="ARBA" id="ARBA00022692"/>
    </source>
</evidence>
<keyword evidence="3" id="KW-0677">Repeat</keyword>
<dbReference type="Proteomes" id="UP001233172">
    <property type="component" value="Unassembled WGS sequence"/>
</dbReference>
<feature type="disulfide bond" evidence="7">
    <location>
        <begin position="44"/>
        <end position="62"/>
    </location>
</feature>
<comment type="subcellular location">
    <subcellularLocation>
        <location evidence="1">Membrane</location>
        <topology evidence="1">Single-pass membrane protein</topology>
    </subcellularLocation>
</comment>
<organism evidence="10 11">
    <name type="scientific">Biomphalaria pfeifferi</name>
    <name type="common">Bloodfluke planorb</name>
    <name type="synonym">Freshwater snail</name>
    <dbReference type="NCBI Taxonomy" id="112525"/>
    <lineage>
        <taxon>Eukaryota</taxon>
        <taxon>Metazoa</taxon>
        <taxon>Spiralia</taxon>
        <taxon>Lophotrochozoa</taxon>
        <taxon>Mollusca</taxon>
        <taxon>Gastropoda</taxon>
        <taxon>Heterobranchia</taxon>
        <taxon>Euthyneura</taxon>
        <taxon>Panpulmonata</taxon>
        <taxon>Hygrophila</taxon>
        <taxon>Lymnaeoidea</taxon>
        <taxon>Planorbidae</taxon>
        <taxon>Biomphalaria</taxon>
    </lineage>
</organism>
<feature type="signal peptide" evidence="9">
    <location>
        <begin position="1"/>
        <end position="29"/>
    </location>
</feature>
<dbReference type="SMART" id="SM00192">
    <property type="entry name" value="LDLa"/>
    <property type="match status" value="3"/>
</dbReference>